<dbReference type="Gene3D" id="1.10.3720.10">
    <property type="entry name" value="MetI-like"/>
    <property type="match status" value="1"/>
</dbReference>
<evidence type="ECO:0000256" key="4">
    <source>
        <dbReference type="ARBA" id="ARBA00022692"/>
    </source>
</evidence>
<name>A0A6H0SKM1_9MICC</name>
<keyword evidence="6 7" id="KW-0472">Membrane</keyword>
<evidence type="ECO:0000256" key="6">
    <source>
        <dbReference type="ARBA" id="ARBA00023136"/>
    </source>
</evidence>
<dbReference type="PANTHER" id="PTHR30193">
    <property type="entry name" value="ABC TRANSPORTER PERMEASE PROTEIN"/>
    <property type="match status" value="1"/>
</dbReference>
<evidence type="ECO:0000313" key="10">
    <source>
        <dbReference type="EMBL" id="QIV86959.1"/>
    </source>
</evidence>
<evidence type="ECO:0000256" key="2">
    <source>
        <dbReference type="ARBA" id="ARBA00022448"/>
    </source>
</evidence>
<feature type="transmembrane region" description="Helical" evidence="7">
    <location>
        <begin position="172"/>
        <end position="198"/>
    </location>
</feature>
<feature type="transmembrane region" description="Helical" evidence="7">
    <location>
        <begin position="277"/>
        <end position="299"/>
    </location>
</feature>
<comment type="subcellular location">
    <subcellularLocation>
        <location evidence="1 7">Cell membrane</location>
        <topology evidence="1 7">Multi-pass membrane protein</topology>
    </subcellularLocation>
</comment>
<feature type="transmembrane region" description="Helical" evidence="7">
    <location>
        <begin position="219"/>
        <end position="239"/>
    </location>
</feature>
<dbReference type="CDD" id="cd06261">
    <property type="entry name" value="TM_PBP2"/>
    <property type="match status" value="1"/>
</dbReference>
<accession>A0A6H0SKM1</accession>
<sequence>MTLTSPAKPRSDSKRPLPTPPAKRRRFEATYLGFLVPALICFTIAITVPAAMGIFFSFTDSVGFGDYNLIGLANYAALFTDPAIIGAYSFTIGFALVTVLLTNALAFLLAVGLTAQIRARVALRTIFVMPMVISGIVIAYVFNFLFSNTLPTVGEYFGIEFLKSSLLSNPDLAWLSIVIVSAWQAIPSAMLIYIAGLMAIPYDLYEASSLDGASALGQLVHVTLPLMIGYIGINIIIGFKNFLGAYDVIVGLTNGGPGVKTRSIAMTIFTGFERGDYAYQMANATVFFIISLIIALLQLRLTNRGQVK</sequence>
<feature type="transmembrane region" description="Helical" evidence="7">
    <location>
        <begin position="85"/>
        <end position="109"/>
    </location>
</feature>
<evidence type="ECO:0000256" key="5">
    <source>
        <dbReference type="ARBA" id="ARBA00022989"/>
    </source>
</evidence>
<feature type="domain" description="ABC transmembrane type-1" evidence="9">
    <location>
        <begin position="88"/>
        <end position="298"/>
    </location>
</feature>
<keyword evidence="2 7" id="KW-0813">Transport</keyword>
<evidence type="ECO:0000259" key="9">
    <source>
        <dbReference type="PROSITE" id="PS50928"/>
    </source>
</evidence>
<dbReference type="InterPro" id="IPR000515">
    <property type="entry name" value="MetI-like"/>
</dbReference>
<comment type="similarity">
    <text evidence="7">Belongs to the binding-protein-dependent transport system permease family.</text>
</comment>
<dbReference type="PROSITE" id="PS50928">
    <property type="entry name" value="ABC_TM1"/>
    <property type="match status" value="1"/>
</dbReference>
<gene>
    <name evidence="10" type="ORF">D3791_07340</name>
</gene>
<protein>
    <submittedName>
        <fullName evidence="10">Sugar ABC transporter permease</fullName>
    </submittedName>
</protein>
<dbReference type="EMBL" id="CP032549">
    <property type="protein sequence ID" value="QIV86959.1"/>
    <property type="molecule type" value="Genomic_DNA"/>
</dbReference>
<proteinExistence type="inferred from homology"/>
<dbReference type="GO" id="GO:0055085">
    <property type="term" value="P:transmembrane transport"/>
    <property type="evidence" value="ECO:0007669"/>
    <property type="project" value="InterPro"/>
</dbReference>
<keyword evidence="11" id="KW-1185">Reference proteome</keyword>
<dbReference type="SUPFAM" id="SSF161098">
    <property type="entry name" value="MetI-like"/>
    <property type="match status" value="1"/>
</dbReference>
<feature type="transmembrane region" description="Helical" evidence="7">
    <location>
        <begin position="31"/>
        <end position="58"/>
    </location>
</feature>
<dbReference type="Pfam" id="PF00528">
    <property type="entry name" value="BPD_transp_1"/>
    <property type="match status" value="1"/>
</dbReference>
<evidence type="ECO:0000313" key="11">
    <source>
        <dbReference type="Proteomes" id="UP000502331"/>
    </source>
</evidence>
<feature type="region of interest" description="Disordered" evidence="8">
    <location>
        <begin position="1"/>
        <end position="22"/>
    </location>
</feature>
<dbReference type="InterPro" id="IPR051393">
    <property type="entry name" value="ABC_transporter_permease"/>
</dbReference>
<dbReference type="RefSeq" id="WP_172511776.1">
    <property type="nucleotide sequence ID" value="NZ_CP032549.1"/>
</dbReference>
<keyword evidence="3" id="KW-1003">Cell membrane</keyword>
<evidence type="ECO:0000256" key="1">
    <source>
        <dbReference type="ARBA" id="ARBA00004651"/>
    </source>
</evidence>
<organism evidence="10 11">
    <name type="scientific">Glutamicibacter mishrai</name>
    <dbReference type="NCBI Taxonomy" id="1775880"/>
    <lineage>
        <taxon>Bacteria</taxon>
        <taxon>Bacillati</taxon>
        <taxon>Actinomycetota</taxon>
        <taxon>Actinomycetes</taxon>
        <taxon>Micrococcales</taxon>
        <taxon>Micrococcaceae</taxon>
        <taxon>Glutamicibacter</taxon>
    </lineage>
</organism>
<dbReference type="PANTHER" id="PTHR30193:SF41">
    <property type="entry name" value="DIACETYLCHITOBIOSE UPTAKE SYSTEM PERMEASE PROTEIN NGCF"/>
    <property type="match status" value="1"/>
</dbReference>
<feature type="transmembrane region" description="Helical" evidence="7">
    <location>
        <begin position="121"/>
        <end position="142"/>
    </location>
</feature>
<reference evidence="10 11" key="1">
    <citation type="submission" date="2018-09" db="EMBL/GenBank/DDBJ databases">
        <title>Glutamicibacter mishrai S5-52T (LMG 29155T = KCTC 39846T).</title>
        <authorList>
            <person name="Das S.K."/>
        </authorList>
    </citation>
    <scope>NUCLEOTIDE SEQUENCE [LARGE SCALE GENOMIC DNA]</scope>
    <source>
        <strain evidence="10 11">S5-52</strain>
    </source>
</reference>
<keyword evidence="5 7" id="KW-1133">Transmembrane helix</keyword>
<evidence type="ECO:0000256" key="7">
    <source>
        <dbReference type="RuleBase" id="RU363032"/>
    </source>
</evidence>
<evidence type="ECO:0000256" key="3">
    <source>
        <dbReference type="ARBA" id="ARBA00022475"/>
    </source>
</evidence>
<dbReference type="GO" id="GO:0005886">
    <property type="term" value="C:plasma membrane"/>
    <property type="evidence" value="ECO:0007669"/>
    <property type="project" value="UniProtKB-SubCell"/>
</dbReference>
<evidence type="ECO:0000256" key="8">
    <source>
        <dbReference type="SAM" id="MobiDB-lite"/>
    </source>
</evidence>
<dbReference type="AlphaFoldDB" id="A0A6H0SKM1"/>
<keyword evidence="4 7" id="KW-0812">Transmembrane</keyword>
<dbReference type="InterPro" id="IPR035906">
    <property type="entry name" value="MetI-like_sf"/>
</dbReference>
<dbReference type="Proteomes" id="UP000502331">
    <property type="component" value="Chromosome"/>
</dbReference>